<comment type="caution">
    <text evidence="3">The sequence shown here is derived from an EMBL/GenBank/DDBJ whole genome shotgun (WGS) entry which is preliminary data.</text>
</comment>
<accession>A0ABQ6LF66</accession>
<evidence type="ECO:0000256" key="2">
    <source>
        <dbReference type="ARBA" id="ARBA00012632"/>
    </source>
</evidence>
<evidence type="ECO:0000313" key="3">
    <source>
        <dbReference type="EMBL" id="GMG53469.1"/>
    </source>
</evidence>
<dbReference type="InterPro" id="IPR029033">
    <property type="entry name" value="His_PPase_superfam"/>
</dbReference>
<protein>
    <recommendedName>
        <fullName evidence="2">3-phytase</fullName>
        <ecNumber evidence="2">3.1.3.8</ecNumber>
    </recommendedName>
</protein>
<reference evidence="3" key="1">
    <citation type="submission" date="2023-04" db="EMBL/GenBank/DDBJ databases">
        <title>Aspergillus oryzae var. brunneus NBRC 4377.</title>
        <authorList>
            <person name="Ichikawa N."/>
            <person name="Sato H."/>
            <person name="Tonouchi N."/>
        </authorList>
    </citation>
    <scope>NUCLEOTIDE SEQUENCE</scope>
    <source>
        <strain evidence="3">NBRC 4377</strain>
    </source>
</reference>
<dbReference type="PROSITE" id="PS00616">
    <property type="entry name" value="HIS_ACID_PHOSPHAT_1"/>
    <property type="match status" value="1"/>
</dbReference>
<dbReference type="EMBL" id="BSYB01000070">
    <property type="protein sequence ID" value="GMG53469.1"/>
    <property type="molecule type" value="Genomic_DNA"/>
</dbReference>
<dbReference type="InterPro" id="IPR033379">
    <property type="entry name" value="Acid_Pase_AS"/>
</dbReference>
<proteinExistence type="inferred from homology"/>
<dbReference type="Proteomes" id="UP001165189">
    <property type="component" value="Unassembled WGS sequence"/>
</dbReference>
<keyword evidence="4" id="KW-1185">Reference proteome</keyword>
<sequence length="78" mass="8681">MSLGPNVNKIASTVPEECSVDQAIYIVRHGSRYPDPGAYQEWEDLHNAVCSQLWIYLFLNNDTVSFSSNPPSIALPGR</sequence>
<gene>
    <name evidence="3" type="ORF">Aory05_001175700</name>
</gene>
<comment type="similarity">
    <text evidence="1">Belongs to the histidine acid phosphatase family.</text>
</comment>
<evidence type="ECO:0000256" key="1">
    <source>
        <dbReference type="ARBA" id="ARBA00005375"/>
    </source>
</evidence>
<dbReference type="EC" id="3.1.3.8" evidence="2"/>
<dbReference type="SUPFAM" id="SSF53254">
    <property type="entry name" value="Phosphoglycerate mutase-like"/>
    <property type="match status" value="1"/>
</dbReference>
<evidence type="ECO:0000313" key="4">
    <source>
        <dbReference type="Proteomes" id="UP001165189"/>
    </source>
</evidence>
<organism evidence="3 4">
    <name type="scientific">Aspergillus oryzae var. brunneus</name>
    <dbReference type="NCBI Taxonomy" id="332754"/>
    <lineage>
        <taxon>Eukaryota</taxon>
        <taxon>Fungi</taxon>
        <taxon>Dikarya</taxon>
        <taxon>Ascomycota</taxon>
        <taxon>Pezizomycotina</taxon>
        <taxon>Eurotiomycetes</taxon>
        <taxon>Eurotiomycetidae</taxon>
        <taxon>Eurotiales</taxon>
        <taxon>Aspergillaceae</taxon>
        <taxon>Aspergillus</taxon>
        <taxon>Aspergillus subgen. Circumdati</taxon>
    </lineage>
</organism>
<name>A0ABQ6LF66_ASPOZ</name>
<dbReference type="Gene3D" id="3.40.50.1240">
    <property type="entry name" value="Phosphoglycerate mutase-like"/>
    <property type="match status" value="1"/>
</dbReference>